<geneLocation type="plasmid" evidence="1 2">
    <name>pBB2</name>
</geneLocation>
<accession>F8GY33</accession>
<dbReference type="EMBL" id="CP002880">
    <property type="protein sequence ID" value="AEI83157.1"/>
    <property type="molecule type" value="Genomic_DNA"/>
</dbReference>
<gene>
    <name evidence="1" type="ordered locus">CNE_BB2p03620</name>
</gene>
<dbReference type="AlphaFoldDB" id="F8GY33"/>
<dbReference type="RefSeq" id="WP_013954440.1">
    <property type="nucleotide sequence ID" value="NC_015724.1"/>
</dbReference>
<organism evidence="1 2">
    <name type="scientific">Cupriavidus necator (strain ATCC 43291 / DSM 13513 / CCUG 52238 / LMG 8453 / N-1)</name>
    <name type="common">Ralstonia eutropha</name>
    <dbReference type="NCBI Taxonomy" id="1042878"/>
    <lineage>
        <taxon>Bacteria</taxon>
        <taxon>Pseudomonadati</taxon>
        <taxon>Pseudomonadota</taxon>
        <taxon>Betaproteobacteria</taxon>
        <taxon>Burkholderiales</taxon>
        <taxon>Burkholderiaceae</taxon>
        <taxon>Cupriavidus</taxon>
    </lineage>
</organism>
<sequence length="161" mass="19092">MRFTRYERHNPIDFNARRQAAFARKQARERERYPLLADHVAAEQHSVDEEIARRTVRADSFEQGMRDYYARSWRDARRIYFAQSEAVRAVIRAKWSAWVGPTTSTYFAWMVDVESGNQARRLADCRDRDAAARAARTPRSQCRNSWLSDMRRWPQLPLAPR</sequence>
<name>F8GY33_CUPNN</name>
<dbReference type="GeneID" id="34307618"/>
<proteinExistence type="predicted"/>
<protein>
    <submittedName>
        <fullName evidence="1">Uncharacterized protein</fullName>
    </submittedName>
</protein>
<keyword evidence="1" id="KW-0614">Plasmid</keyword>
<evidence type="ECO:0000313" key="2">
    <source>
        <dbReference type="Proteomes" id="UP000006798"/>
    </source>
</evidence>
<reference evidence="1 2" key="1">
    <citation type="journal article" date="2011" name="J. Bacteriol.">
        <title>Complete genome sequence of the type strain Cupriavidus necator N-1.</title>
        <authorList>
            <person name="Poehlein A."/>
            <person name="Kusian B."/>
            <person name="Friedrich B."/>
            <person name="Daniel R."/>
            <person name="Bowien B."/>
        </authorList>
    </citation>
    <scope>NUCLEOTIDE SEQUENCE [LARGE SCALE GENOMIC DNA]</scope>
    <source>
        <strain evidence="2">ATCC 43291 / DSM 13513 / CCUG 52238 / LMG 8453 / N-1</strain>
        <plasmid evidence="1 2">pBB2</plasmid>
    </source>
</reference>
<evidence type="ECO:0000313" key="1">
    <source>
        <dbReference type="EMBL" id="AEI83157.1"/>
    </source>
</evidence>
<dbReference type="Proteomes" id="UP000006798">
    <property type="component" value="Plasmid pBB2"/>
</dbReference>
<dbReference type="KEGG" id="cnc:CNE_BB2p03620"/>
<dbReference type="HOGENOM" id="CLU_128651_0_0_4"/>